<feature type="domain" description="Cyclic nucleotide-binding" evidence="12">
    <location>
        <begin position="525"/>
        <end position="621"/>
    </location>
</feature>
<feature type="domain" description="Cyclic nucleotide-binding" evidence="12">
    <location>
        <begin position="219"/>
        <end position="310"/>
    </location>
</feature>
<protein>
    <recommendedName>
        <fullName evidence="16">Cyclic nucleotide-binding domain protein</fullName>
    </recommendedName>
</protein>
<dbReference type="InterPro" id="IPR000595">
    <property type="entry name" value="cNMP-bd_dom"/>
</dbReference>
<dbReference type="Gene3D" id="2.60.120.10">
    <property type="entry name" value="Jelly Rolls"/>
    <property type="match status" value="3"/>
</dbReference>
<dbReference type="PROSITE" id="PS50042">
    <property type="entry name" value="CNMP_BINDING_3"/>
    <property type="match status" value="3"/>
</dbReference>
<feature type="region of interest" description="Disordered" evidence="10">
    <location>
        <begin position="113"/>
        <end position="150"/>
    </location>
</feature>
<dbReference type="SUPFAM" id="SSF51206">
    <property type="entry name" value="cAMP-binding domain-like"/>
    <property type="match status" value="3"/>
</dbReference>
<feature type="compositionally biased region" description="Basic residues" evidence="10">
    <location>
        <begin position="132"/>
        <end position="142"/>
    </location>
</feature>
<keyword evidence="7 9" id="KW-0443">Lipid metabolism</keyword>
<dbReference type="GO" id="GO:0016020">
    <property type="term" value="C:membrane"/>
    <property type="evidence" value="ECO:0007669"/>
    <property type="project" value="UniProtKB-SubCell"/>
</dbReference>
<dbReference type="InterPro" id="IPR050301">
    <property type="entry name" value="NTE"/>
</dbReference>
<dbReference type="PROSITE" id="PS51635">
    <property type="entry name" value="PNPLA"/>
    <property type="match status" value="1"/>
</dbReference>
<dbReference type="InterPro" id="IPR001423">
    <property type="entry name" value="LysoPLipase_patatin_CS"/>
</dbReference>
<reference evidence="15" key="1">
    <citation type="journal article" date="2015" name="Nat. Genet.">
        <title>The genome and transcriptome of the zoonotic hookworm Ancylostoma ceylanicum identify infection-specific gene families.</title>
        <authorList>
            <person name="Schwarz E.M."/>
            <person name="Hu Y."/>
            <person name="Antoshechkin I."/>
            <person name="Miller M.M."/>
            <person name="Sternberg P.W."/>
            <person name="Aroian R.V."/>
        </authorList>
    </citation>
    <scope>NUCLEOTIDE SEQUENCE</scope>
    <source>
        <strain evidence="15">HY135</strain>
    </source>
</reference>
<dbReference type="InterPro" id="IPR002641">
    <property type="entry name" value="PNPLA_dom"/>
</dbReference>
<dbReference type="PROSITE" id="PS01237">
    <property type="entry name" value="UPF0028"/>
    <property type="match status" value="1"/>
</dbReference>
<feature type="compositionally biased region" description="Polar residues" evidence="10">
    <location>
        <begin position="53"/>
        <end position="63"/>
    </location>
</feature>
<evidence type="ECO:0000256" key="6">
    <source>
        <dbReference type="ARBA" id="ARBA00022989"/>
    </source>
</evidence>
<proteinExistence type="inferred from homology"/>
<dbReference type="STRING" id="53326.A0A016TJM8"/>
<dbReference type="PANTHER" id="PTHR14226">
    <property type="entry name" value="NEUROPATHY TARGET ESTERASE/SWISS CHEESE D.MELANOGASTER"/>
    <property type="match status" value="1"/>
</dbReference>
<dbReference type="FunFam" id="2.60.120.10:FF:000236">
    <property type="entry name" value="Uncharacterized NTE family protein ZK370.4"/>
    <property type="match status" value="1"/>
</dbReference>
<dbReference type="Pfam" id="PF01734">
    <property type="entry name" value="Patatin"/>
    <property type="match status" value="1"/>
</dbReference>
<dbReference type="EMBL" id="JARK01001434">
    <property type="protein sequence ID" value="EYC02788.1"/>
    <property type="molecule type" value="Genomic_DNA"/>
</dbReference>
<evidence type="ECO:0000256" key="5">
    <source>
        <dbReference type="ARBA" id="ARBA00022963"/>
    </source>
</evidence>
<evidence type="ECO:0000256" key="3">
    <source>
        <dbReference type="ARBA" id="ARBA00022692"/>
    </source>
</evidence>
<evidence type="ECO:0000256" key="1">
    <source>
        <dbReference type="ARBA" id="ARBA00004167"/>
    </source>
</evidence>
<keyword evidence="6 11" id="KW-1133">Transmembrane helix</keyword>
<dbReference type="Proteomes" id="UP000024635">
    <property type="component" value="Unassembled WGS sequence"/>
</dbReference>
<dbReference type="Gene3D" id="3.40.1090.10">
    <property type="entry name" value="Cytosolic phospholipase A2 catalytic domain"/>
    <property type="match status" value="2"/>
</dbReference>
<evidence type="ECO:0000259" key="12">
    <source>
        <dbReference type="PROSITE" id="PS50042"/>
    </source>
</evidence>
<feature type="transmembrane region" description="Helical" evidence="11">
    <location>
        <begin position="12"/>
        <end position="44"/>
    </location>
</feature>
<dbReference type="InterPro" id="IPR056556">
    <property type="entry name" value="NTE1_P-loop_dom"/>
</dbReference>
<comment type="caution">
    <text evidence="14">The sequence shown here is derived from an EMBL/GenBank/DDBJ whole genome shotgun (WGS) entry which is preliminary data.</text>
</comment>
<feature type="compositionally biased region" description="Basic and acidic residues" evidence="10">
    <location>
        <begin position="64"/>
        <end position="75"/>
    </location>
</feature>
<name>A0A016TJM8_9BILA</name>
<dbReference type="GO" id="GO:0005783">
    <property type="term" value="C:endoplasmic reticulum"/>
    <property type="evidence" value="ECO:0007669"/>
    <property type="project" value="TreeGrafter"/>
</dbReference>
<dbReference type="CDD" id="cd00038">
    <property type="entry name" value="CAP_ED"/>
    <property type="match status" value="3"/>
</dbReference>
<evidence type="ECO:0000256" key="2">
    <source>
        <dbReference type="ARBA" id="ARBA00006636"/>
    </source>
</evidence>
<evidence type="ECO:0000256" key="10">
    <source>
        <dbReference type="SAM" id="MobiDB-lite"/>
    </source>
</evidence>
<evidence type="ECO:0008006" key="16">
    <source>
        <dbReference type="Google" id="ProtNLM"/>
    </source>
</evidence>
<feature type="short sequence motif" description="GXSXG" evidence="9">
    <location>
        <begin position="923"/>
        <end position="927"/>
    </location>
</feature>
<feature type="domain" description="PNPLA" evidence="13">
    <location>
        <begin position="892"/>
        <end position="1057"/>
    </location>
</feature>
<keyword evidence="4 9" id="KW-0378">Hydrolase</keyword>
<keyword evidence="8 11" id="KW-0472">Membrane</keyword>
<dbReference type="InterPro" id="IPR018490">
    <property type="entry name" value="cNMP-bd_dom_sf"/>
</dbReference>
<dbReference type="SUPFAM" id="SSF52151">
    <property type="entry name" value="FabD/lysophospholipase-like"/>
    <property type="match status" value="1"/>
</dbReference>
<dbReference type="Pfam" id="PF24179">
    <property type="entry name" value="NTE_Ploop"/>
    <property type="match status" value="1"/>
</dbReference>
<evidence type="ECO:0000256" key="8">
    <source>
        <dbReference type="ARBA" id="ARBA00023136"/>
    </source>
</evidence>
<keyword evidence="5 9" id="KW-0442">Lipid degradation</keyword>
<dbReference type="GO" id="GO:0004622">
    <property type="term" value="F:phosphatidylcholine lysophospholipase activity"/>
    <property type="evidence" value="ECO:0007669"/>
    <property type="project" value="InterPro"/>
</dbReference>
<evidence type="ECO:0000256" key="7">
    <source>
        <dbReference type="ARBA" id="ARBA00023098"/>
    </source>
</evidence>
<evidence type="ECO:0000256" key="11">
    <source>
        <dbReference type="SAM" id="Phobius"/>
    </source>
</evidence>
<feature type="short sequence motif" description="DGA/G" evidence="9">
    <location>
        <begin position="1044"/>
        <end position="1046"/>
    </location>
</feature>
<sequence length="1329" mass="149709">MTLVSTVLSSVASTFLFVCSNILLIFCTLLISGIFAFLISYYFYGFAPISPSRANSSDGSPTRSIKEARNSVIHESDEDAPGVTKVAKPDVIELRRMRKRDWAKKIYKSLVKNDSPTMHSSDDSDSSGGRNVRPRYLKRRHSSSGPLQMAKDLIRRSSRNYFRQTSEMRDKLPRPPQEFYEPSDLPEIPQNLQPELFYILHNLKMLELPAEWKLDPRDIDVRSFAKGEIIVRPGEPDDCIYVAVHGTLAVYIAHKEGKDYLVKKIPAGSSFFSMLSMLDVLMNATSIFKTVSLRAAEPCTVAKFPIRSFRDSYNKYPEAWMRPIQIVVTRLLHVTMTTLHQYMGLSAELMKRRRDTALDERTRHTSGPGRTAPAALPAVQKKLKESRLSSSDDGIDQLVIARRWFADALGILGPDGPSIIEQKGDVVIRSYDEGEVLVEQGSEEEQLILVLSGALTLLQEPVFDEEPQEDDDNTISRLLPREMVGGLQILTNEPSFYTVRAASKATVAILGKAEFNRILEVRPHIYLPVAHSVLRRLSPFLRGVDFALDWVLVDSGQSVYREGDVADSMFVMLSGRLRSVEKKTLVEEFGRGDVLGMMELLQKKPRATTVLAVRFSQLARIPEGLLSFIKLQYPQVGFRLVQLLGQYYSSIQRRMPHMPVTSLEGSGDPMNHIKNLHTIAVVPASTDVPLVPFTCELYHALSANLRVLRLSSQKVAAQLDNSVLEKQADFRLMHWLNVQEDTYPLVIYECDYTATNWTRRCLRQADAILVVAMGNKKPHHQTLMRELLSTNQDGARTNKELVLLWPENTSSPSGTHEWLKDTYYTGHHHIRAPKRMFQWSSKKMRKVSREMVHSVTERDVVDFYEKNVFWTVDFRSDFARIARILTGNAIGLALGGGGARGAAHVGILRALRERGVPVDIVGGTSIGALVGGVYAATPDERVEDRTSRWFGGMTSLWRKVLDLTYAHSAMFTGAQLNKSLQDLFGDKEIENLWIPYFCISTDITTSEMRVHRSGPLWAYCRASMSLAGYLPPMCDPQDGHLLLDGGYVNNLPADVMRSMGAKCVIAVDVGASEETNLYNYGDSLSGTWVLMKRLNPWAEPVRILNMEEIQTRLAYVSCVRQLEIVKKAPYCSYFRPAIEPFKTLEFNKFEEILVGICFEQINLQSDIICGFQTIGYEYGKGKIEELMDSSAFNSLLVGDGQHSRLHRQISRTNKRPNMERSTSFTDLAAALSKIPTVRPVLRHSLSAYDQAEDVFDDIDFWDHSDADNELSQSDFNDASEASEAEADLCLLCQPHWISELQRAYYASHTGLANCNDFWSDTLMDGNLGI</sequence>
<keyword evidence="15" id="KW-1185">Reference proteome</keyword>
<gene>
    <name evidence="14" type="primary">Acey_s0098.g3120</name>
    <name evidence="14" type="ORF">Y032_0098g3120</name>
</gene>
<evidence type="ECO:0000259" key="13">
    <source>
        <dbReference type="PROSITE" id="PS51635"/>
    </source>
</evidence>
<comment type="similarity">
    <text evidence="2">Belongs to the NTE family.</text>
</comment>
<dbReference type="SMART" id="SM00100">
    <property type="entry name" value="cNMP"/>
    <property type="match status" value="3"/>
</dbReference>
<dbReference type="Pfam" id="PF00027">
    <property type="entry name" value="cNMP_binding"/>
    <property type="match status" value="3"/>
</dbReference>
<evidence type="ECO:0000313" key="14">
    <source>
        <dbReference type="EMBL" id="EYC02788.1"/>
    </source>
</evidence>
<dbReference type="FunFam" id="3.40.1090.10:FF:000001">
    <property type="entry name" value="neuropathy target esterase isoform X2"/>
    <property type="match status" value="1"/>
</dbReference>
<organism evidence="14 15">
    <name type="scientific">Ancylostoma ceylanicum</name>
    <dbReference type="NCBI Taxonomy" id="53326"/>
    <lineage>
        <taxon>Eukaryota</taxon>
        <taxon>Metazoa</taxon>
        <taxon>Ecdysozoa</taxon>
        <taxon>Nematoda</taxon>
        <taxon>Chromadorea</taxon>
        <taxon>Rhabditida</taxon>
        <taxon>Rhabditina</taxon>
        <taxon>Rhabditomorpha</taxon>
        <taxon>Strongyloidea</taxon>
        <taxon>Ancylostomatidae</taxon>
        <taxon>Ancylostomatinae</taxon>
        <taxon>Ancylostoma</taxon>
    </lineage>
</organism>
<feature type="region of interest" description="Disordered" evidence="10">
    <location>
        <begin position="53"/>
        <end position="84"/>
    </location>
</feature>
<evidence type="ECO:0000256" key="4">
    <source>
        <dbReference type="ARBA" id="ARBA00022801"/>
    </source>
</evidence>
<evidence type="ECO:0000256" key="9">
    <source>
        <dbReference type="PROSITE-ProRule" id="PRU01161"/>
    </source>
</evidence>
<dbReference type="InterPro" id="IPR016035">
    <property type="entry name" value="Acyl_Trfase/lysoPLipase"/>
</dbReference>
<feature type="region of interest" description="Disordered" evidence="10">
    <location>
        <begin position="357"/>
        <end position="377"/>
    </location>
</feature>
<dbReference type="GO" id="GO:0046470">
    <property type="term" value="P:phosphatidylcholine metabolic process"/>
    <property type="evidence" value="ECO:0007669"/>
    <property type="project" value="InterPro"/>
</dbReference>
<comment type="subcellular location">
    <subcellularLocation>
        <location evidence="1">Membrane</location>
        <topology evidence="1">Single-pass membrane protein</topology>
    </subcellularLocation>
</comment>
<keyword evidence="3 11" id="KW-0812">Transmembrane</keyword>
<dbReference type="InterPro" id="IPR014710">
    <property type="entry name" value="RmlC-like_jellyroll"/>
</dbReference>
<feature type="active site" description="Nucleophile" evidence="9">
    <location>
        <position position="925"/>
    </location>
</feature>
<evidence type="ECO:0000313" key="15">
    <source>
        <dbReference type="Proteomes" id="UP000024635"/>
    </source>
</evidence>
<dbReference type="OrthoDB" id="421051at2759"/>
<accession>A0A016TJM8</accession>
<feature type="domain" description="Cyclic nucleotide-binding" evidence="12">
    <location>
        <begin position="429"/>
        <end position="519"/>
    </location>
</feature>
<dbReference type="GO" id="GO:0016042">
    <property type="term" value="P:lipid catabolic process"/>
    <property type="evidence" value="ECO:0007669"/>
    <property type="project" value="UniProtKB-UniRule"/>
</dbReference>
<feature type="active site" description="Proton acceptor" evidence="9">
    <location>
        <position position="1044"/>
    </location>
</feature>
<feature type="short sequence motif" description="GXGXXG" evidence="9">
    <location>
        <begin position="896"/>
        <end position="901"/>
    </location>
</feature>
<dbReference type="PANTHER" id="PTHR14226:SF29">
    <property type="entry name" value="NEUROPATHY TARGET ESTERASE SWS"/>
    <property type="match status" value="1"/>
</dbReference>